<reference evidence="2 3" key="1">
    <citation type="submission" date="2024-10" db="EMBL/GenBank/DDBJ databases">
        <title>The Natural Products Discovery Center: Release of the First 8490 Sequenced Strains for Exploring Actinobacteria Biosynthetic Diversity.</title>
        <authorList>
            <person name="Kalkreuter E."/>
            <person name="Kautsar S.A."/>
            <person name="Yang D."/>
            <person name="Bader C.D."/>
            <person name="Teijaro C.N."/>
            <person name="Fluegel L."/>
            <person name="Davis C.M."/>
            <person name="Simpson J.R."/>
            <person name="Lauterbach L."/>
            <person name="Steele A.D."/>
            <person name="Gui C."/>
            <person name="Meng S."/>
            <person name="Li G."/>
            <person name="Viehrig K."/>
            <person name="Ye F."/>
            <person name="Su P."/>
            <person name="Kiefer A.F."/>
            <person name="Nichols A."/>
            <person name="Cepeda A.J."/>
            <person name="Yan W."/>
            <person name="Fan B."/>
            <person name="Jiang Y."/>
            <person name="Adhikari A."/>
            <person name="Zheng C.-J."/>
            <person name="Schuster L."/>
            <person name="Cowan T.M."/>
            <person name="Smanski M.J."/>
            <person name="Chevrette M.G."/>
            <person name="De Carvalho L.P.S."/>
            <person name="Shen B."/>
        </authorList>
    </citation>
    <scope>NUCLEOTIDE SEQUENCE [LARGE SCALE GENOMIC DNA]</scope>
    <source>
        <strain evidence="2 3">NPDC051599</strain>
    </source>
</reference>
<feature type="transmembrane region" description="Helical" evidence="1">
    <location>
        <begin position="104"/>
        <end position="125"/>
    </location>
</feature>
<dbReference type="Proteomes" id="UP001612415">
    <property type="component" value="Unassembled WGS sequence"/>
</dbReference>
<keyword evidence="3" id="KW-1185">Reference proteome</keyword>
<keyword evidence="1" id="KW-0472">Membrane</keyword>
<evidence type="ECO:0000256" key="1">
    <source>
        <dbReference type="SAM" id="Phobius"/>
    </source>
</evidence>
<comment type="caution">
    <text evidence="2">The sequence shown here is derived from an EMBL/GenBank/DDBJ whole genome shotgun (WGS) entry which is preliminary data.</text>
</comment>
<feature type="transmembrane region" description="Helical" evidence="1">
    <location>
        <begin position="12"/>
        <end position="33"/>
    </location>
</feature>
<evidence type="ECO:0000313" key="3">
    <source>
        <dbReference type="Proteomes" id="UP001612415"/>
    </source>
</evidence>
<keyword evidence="1" id="KW-0812">Transmembrane</keyword>
<dbReference type="EMBL" id="JBITDC010000015">
    <property type="protein sequence ID" value="MFI5679385.1"/>
    <property type="molecule type" value="Genomic_DNA"/>
</dbReference>
<gene>
    <name evidence="2" type="ORF">ACIA8P_32925</name>
</gene>
<organism evidence="2 3">
    <name type="scientific">Streptomyces cellulosae</name>
    <dbReference type="NCBI Taxonomy" id="1968"/>
    <lineage>
        <taxon>Bacteria</taxon>
        <taxon>Bacillati</taxon>
        <taxon>Actinomycetota</taxon>
        <taxon>Actinomycetes</taxon>
        <taxon>Kitasatosporales</taxon>
        <taxon>Streptomycetaceae</taxon>
        <taxon>Streptomyces</taxon>
    </lineage>
</organism>
<accession>A0ABW7YAH3</accession>
<name>A0ABW7YAH3_STRCE</name>
<sequence>MAKSRSFRGVKGAMVSALTVVVCYWIWTSLLEWSDDVAQAGGDSVGAGLLEGLVARIIGLLSLPVLLWVGMRLLRERGNHLLLAAGHVAGWLIGGYLVEQGGVSDTVTALCLALFVALGGLLSLAEVPPAGLTDLKG</sequence>
<protein>
    <submittedName>
        <fullName evidence="2">Uncharacterized protein</fullName>
    </submittedName>
</protein>
<evidence type="ECO:0000313" key="2">
    <source>
        <dbReference type="EMBL" id="MFI5679385.1"/>
    </source>
</evidence>
<proteinExistence type="predicted"/>
<feature type="transmembrane region" description="Helical" evidence="1">
    <location>
        <begin position="53"/>
        <end position="74"/>
    </location>
</feature>
<dbReference type="RefSeq" id="WP_398659868.1">
    <property type="nucleotide sequence ID" value="NZ_JBITDC010000015.1"/>
</dbReference>
<feature type="transmembrane region" description="Helical" evidence="1">
    <location>
        <begin position="81"/>
        <end position="98"/>
    </location>
</feature>
<keyword evidence="1" id="KW-1133">Transmembrane helix</keyword>